<keyword evidence="3" id="KW-1185">Reference proteome</keyword>
<dbReference type="Proteomes" id="UP000762676">
    <property type="component" value="Unassembled WGS sequence"/>
</dbReference>
<feature type="region of interest" description="Disordered" evidence="1">
    <location>
        <begin position="18"/>
        <end position="50"/>
    </location>
</feature>
<sequence>MHPQVCIGLIPTVAASLTPSRSTVSSTSATSTGLRHASSQRKRSMRKRDGLHLNLPVNTLCLQIPSMIQSSPTTSTSPRSSSCSI</sequence>
<evidence type="ECO:0000313" key="3">
    <source>
        <dbReference type="Proteomes" id="UP000762676"/>
    </source>
</evidence>
<comment type="caution">
    <text evidence="2">The sequence shown here is derived from an EMBL/GenBank/DDBJ whole genome shotgun (WGS) entry which is preliminary data.</text>
</comment>
<dbReference type="AlphaFoldDB" id="A0AAV4F4N3"/>
<gene>
    <name evidence="2" type="ORF">ElyMa_003719300</name>
</gene>
<name>A0AAV4F4N3_9GAST</name>
<evidence type="ECO:0000313" key="2">
    <source>
        <dbReference type="EMBL" id="GFR67950.1"/>
    </source>
</evidence>
<accession>A0AAV4F4N3</accession>
<protein>
    <submittedName>
        <fullName evidence="2">Uncharacterized protein</fullName>
    </submittedName>
</protein>
<evidence type="ECO:0000256" key="1">
    <source>
        <dbReference type="SAM" id="MobiDB-lite"/>
    </source>
</evidence>
<feature type="compositionally biased region" description="Low complexity" evidence="1">
    <location>
        <begin position="18"/>
        <end position="32"/>
    </location>
</feature>
<organism evidence="2 3">
    <name type="scientific">Elysia marginata</name>
    <dbReference type="NCBI Taxonomy" id="1093978"/>
    <lineage>
        <taxon>Eukaryota</taxon>
        <taxon>Metazoa</taxon>
        <taxon>Spiralia</taxon>
        <taxon>Lophotrochozoa</taxon>
        <taxon>Mollusca</taxon>
        <taxon>Gastropoda</taxon>
        <taxon>Heterobranchia</taxon>
        <taxon>Euthyneura</taxon>
        <taxon>Panpulmonata</taxon>
        <taxon>Sacoglossa</taxon>
        <taxon>Placobranchoidea</taxon>
        <taxon>Plakobranchidae</taxon>
        <taxon>Elysia</taxon>
    </lineage>
</organism>
<reference evidence="2 3" key="1">
    <citation type="journal article" date="2021" name="Elife">
        <title>Chloroplast acquisition without the gene transfer in kleptoplastic sea slugs, Plakobranchus ocellatus.</title>
        <authorList>
            <person name="Maeda T."/>
            <person name="Takahashi S."/>
            <person name="Yoshida T."/>
            <person name="Shimamura S."/>
            <person name="Takaki Y."/>
            <person name="Nagai Y."/>
            <person name="Toyoda A."/>
            <person name="Suzuki Y."/>
            <person name="Arimoto A."/>
            <person name="Ishii H."/>
            <person name="Satoh N."/>
            <person name="Nishiyama T."/>
            <person name="Hasebe M."/>
            <person name="Maruyama T."/>
            <person name="Minagawa J."/>
            <person name="Obokata J."/>
            <person name="Shigenobu S."/>
        </authorList>
    </citation>
    <scope>NUCLEOTIDE SEQUENCE [LARGE SCALE GENOMIC DNA]</scope>
</reference>
<dbReference type="EMBL" id="BMAT01007624">
    <property type="protein sequence ID" value="GFR67950.1"/>
    <property type="molecule type" value="Genomic_DNA"/>
</dbReference>
<proteinExistence type="predicted"/>